<evidence type="ECO:0000313" key="21">
    <source>
        <dbReference type="Proteomes" id="UP000322977"/>
    </source>
</evidence>
<evidence type="ECO:0000313" key="18">
    <source>
        <dbReference type="Proteomes" id="UP000275975"/>
    </source>
</evidence>
<evidence type="ECO:0000313" key="14">
    <source>
        <dbReference type="EMBL" id="TYL70399.1"/>
    </source>
</evidence>
<reference evidence="13 20" key="7">
    <citation type="submission" date="2019-03" db="EMBL/GenBank/DDBJ databases">
        <title>Multidrug-Resistant Klebsiella pneumoniae Clinical Bloodstream Isolates in Shanghai, China.</title>
        <authorList>
            <person name="Wang S."/>
        </authorList>
    </citation>
    <scope>NUCLEOTIDE SEQUENCE [LARGE SCALE GENOMIC DNA]</scope>
    <source>
        <strain evidence="13 20">RJ1071</strain>
    </source>
</reference>
<dbReference type="Proteomes" id="UP000253559">
    <property type="component" value="Unassembled WGS sequence"/>
</dbReference>
<dbReference type="Proteomes" id="UP000622731">
    <property type="component" value="Unassembled WGS sequence"/>
</dbReference>
<dbReference type="EMBL" id="WNPO01000086">
    <property type="protein sequence ID" value="MUA43676.1"/>
    <property type="molecule type" value="Genomic_DNA"/>
</dbReference>
<feature type="transmembrane region" description="Helical" evidence="1">
    <location>
        <begin position="38"/>
        <end position="64"/>
    </location>
</feature>
<accession>A0A2U0MR99</accession>
<feature type="transmembrane region" description="Helical" evidence="1">
    <location>
        <begin position="139"/>
        <end position="162"/>
    </location>
</feature>
<dbReference type="Proteomes" id="UP000275975">
    <property type="component" value="Unassembled WGS sequence"/>
</dbReference>
<evidence type="ECO:0000313" key="7">
    <source>
        <dbReference type="EMBL" id="RBZ15209.1"/>
    </source>
</evidence>
<keyword evidence="1" id="KW-0472">Membrane</keyword>
<dbReference type="EMBL" id="UIUC01000010">
    <property type="protein sequence ID" value="SVN64908.1"/>
    <property type="molecule type" value="Genomic_DNA"/>
</dbReference>
<reference evidence="9" key="4">
    <citation type="submission" date="2018-10" db="EMBL/GenBank/DDBJ databases">
        <authorList>
            <person name="Fan Y."/>
            <person name="Timp W."/>
            <person name="Bergman Y."/>
            <person name="Tamma P."/>
            <person name="Simner P."/>
        </authorList>
    </citation>
    <scope>NUCLEOTIDE SEQUENCE</scope>
    <source>
        <strain evidence="9">KLPN_104</strain>
    </source>
</reference>
<dbReference type="KEGG" id="kpne:KU54_023805"/>
<dbReference type="Proteomes" id="UP000595568">
    <property type="component" value="Chromosome"/>
</dbReference>
<reference evidence="9 18" key="6">
    <citation type="journal article" date="2019" name="Antimicrob. Agents Chemother.">
        <title>Applying Rapid Whole Genome Sequencing to Predict Phenotypic Antimicrobial Susceptibility Testing Results Among Carbapenem-Resistant Klebsiella pneumoniae Clinical Isolates.</title>
        <authorList>
            <person name="Tamma P.D."/>
            <person name="Fan Y."/>
            <person name="Bergman Y."/>
            <person name="Pertea G."/>
            <person name="Kazmi A."/>
            <person name="Lewis S."/>
            <person name="Carroll K.C."/>
            <person name="Schatz M.C."/>
            <person name="Timp W."/>
            <person name="Simner P.J."/>
        </authorList>
    </citation>
    <scope>NUCLEOTIDE SEQUENCE [LARGE SCALE GENOMIC DNA]</scope>
    <source>
        <strain evidence="9 18">KLPN_104</strain>
    </source>
</reference>
<evidence type="ECO:0000313" key="5">
    <source>
        <dbReference type="EMBL" id="QOU51317.1"/>
    </source>
</evidence>
<evidence type="ECO:0000313" key="2">
    <source>
        <dbReference type="EMBL" id="MBD3700673.1"/>
    </source>
</evidence>
<evidence type="ECO:0000313" key="22">
    <source>
        <dbReference type="Proteomes" id="UP000439817"/>
    </source>
</evidence>
<dbReference type="Proteomes" id="UP000631473">
    <property type="component" value="Unassembled WGS sequence"/>
</dbReference>
<dbReference type="EMBL" id="CP063008">
    <property type="protein sequence ID" value="QOU51317.1"/>
    <property type="molecule type" value="Genomic_DNA"/>
</dbReference>
<keyword evidence="1" id="KW-1133">Transmembrane helix</keyword>
<proteinExistence type="predicted"/>
<dbReference type="KEGG" id="kpnu:LI86_23645"/>
<feature type="transmembrane region" description="Helical" evidence="1">
    <location>
        <begin position="99"/>
        <end position="119"/>
    </location>
</feature>
<keyword evidence="1" id="KW-0812">Transmembrane</keyword>
<dbReference type="Proteomes" id="UP000258905">
    <property type="component" value="Unassembled WGS sequence"/>
</dbReference>
<dbReference type="EMBL" id="MPYG04000004">
    <property type="protein sequence ID" value="ROH05681.1"/>
    <property type="molecule type" value="Genomic_DNA"/>
</dbReference>
<evidence type="ECO:0000313" key="11">
    <source>
        <dbReference type="EMBL" id="SWF77634.1"/>
    </source>
</evidence>
<dbReference type="EMBL" id="UJHH01000042">
    <property type="protein sequence ID" value="SWF77634.1"/>
    <property type="molecule type" value="Genomic_DNA"/>
</dbReference>
<accession>A0A0J2G5U5</accession>
<evidence type="ECO:0000313" key="4">
    <source>
        <dbReference type="EMBL" id="MUA43676.1"/>
    </source>
</evidence>
<dbReference type="EMBL" id="SMTN01000101">
    <property type="protein sequence ID" value="TDJ91295.1"/>
    <property type="molecule type" value="Genomic_DNA"/>
</dbReference>
<evidence type="ECO:0000313" key="12">
    <source>
        <dbReference type="EMBL" id="SXG17383.1"/>
    </source>
</evidence>
<evidence type="ECO:0000313" key="10">
    <source>
        <dbReference type="EMBL" id="SVN64908.1"/>
    </source>
</evidence>
<evidence type="ECO:0000313" key="20">
    <source>
        <dbReference type="Proteomes" id="UP000294951"/>
    </source>
</evidence>
<dbReference type="EMBL" id="CP068602">
    <property type="protein sequence ID" value="QQZ71103.1"/>
    <property type="molecule type" value="Genomic_DNA"/>
</dbReference>
<dbReference type="EMBL" id="VSSY01000094">
    <property type="protein sequence ID" value="TYL70399.1"/>
    <property type="molecule type" value="Genomic_DNA"/>
</dbReference>
<dbReference type="EMBL" id="RDAM01000001">
    <property type="protein sequence ID" value="RRF07762.1"/>
    <property type="molecule type" value="Genomic_DNA"/>
</dbReference>
<evidence type="ECO:0000313" key="8">
    <source>
        <dbReference type="EMBL" id="ROH05681.1"/>
    </source>
</evidence>
<reference evidence="6 24" key="12">
    <citation type="submission" date="2021-01" db="EMBL/GenBank/DDBJ databases">
        <title>Genome sequencing of apramycin resistant K. pneumoniae.</title>
        <authorList>
            <person name="Chen L."/>
            <person name="Kreiswirth B."/>
        </authorList>
    </citation>
    <scope>NUCLEOTIDE SEQUENCE [LARGE SCALE GENOMIC DNA]</scope>
    <source>
        <strain evidence="6 24">59493</strain>
    </source>
</reference>
<reference evidence="15 16" key="3">
    <citation type="submission" date="2018-08" db="EMBL/GenBank/DDBJ databases">
        <authorList>
            <consortium name="Pathogen Informatics"/>
        </authorList>
    </citation>
    <scope>NUCLEOTIDE SEQUENCE [LARGE SCALE GENOMIC DNA]</scope>
    <source>
        <strain evidence="12 15">EuSCAPE_AT002</strain>
        <strain evidence="10 16">EuSCAPE_GR003</strain>
        <strain evidence="11 17">EuSCAPE_UK014</strain>
    </source>
</reference>
<dbReference type="EMBL" id="UKAW01000009">
    <property type="protein sequence ID" value="SXG17383.1"/>
    <property type="molecule type" value="Genomic_DNA"/>
</dbReference>
<reference evidence="7" key="2">
    <citation type="submission" date="2018-08" db="EMBL/GenBank/DDBJ databases">
        <title>Klebsiella pneumoniae genome sequencing and assembly.</title>
        <authorList>
            <person name="Martins R.C.R."/>
            <person name="Perdigao-Neto L.V."/>
            <person name="Costa S.F."/>
            <person name="Levin A.S.S."/>
        </authorList>
    </citation>
    <scope>NUCLEOTIDE SEQUENCE</scope>
    <source>
        <strain evidence="7">BC_5001</strain>
    </source>
</reference>
<dbReference type="Proteomes" id="UP000322977">
    <property type="component" value="Unassembled WGS sequence"/>
</dbReference>
<dbReference type="AlphaFoldDB" id="A0A2U0MR99"/>
<name>A0A2U0MR99_KLEPN</name>
<dbReference type="EMBL" id="QOHW01000073">
    <property type="protein sequence ID" value="RBZ15209.1"/>
    <property type="molecule type" value="Genomic_DNA"/>
</dbReference>
<dbReference type="Proteomes" id="UP000294951">
    <property type="component" value="Unassembled WGS sequence"/>
</dbReference>
<protein>
    <submittedName>
        <fullName evidence="8">Uncharacterized protein</fullName>
    </submittedName>
</protein>
<dbReference type="EMBL" id="JACXTF010000001">
    <property type="protein sequence ID" value="MBD3719671.1"/>
    <property type="molecule type" value="Genomic_DNA"/>
</dbReference>
<organism evidence="8 19">
    <name type="scientific">Klebsiella pneumoniae</name>
    <dbReference type="NCBI Taxonomy" id="573"/>
    <lineage>
        <taxon>Bacteria</taxon>
        <taxon>Pseudomonadati</taxon>
        <taxon>Pseudomonadota</taxon>
        <taxon>Gammaproteobacteria</taxon>
        <taxon>Enterobacterales</taxon>
        <taxon>Enterobacteriaceae</taxon>
        <taxon>Klebsiella/Raoultella group</taxon>
        <taxon>Klebsiella</taxon>
        <taxon>Klebsiella pneumoniae complex</taxon>
    </lineage>
</organism>
<evidence type="ECO:0000313" key="6">
    <source>
        <dbReference type="EMBL" id="QQZ71103.1"/>
    </source>
</evidence>
<evidence type="ECO:0000256" key="1">
    <source>
        <dbReference type="SAM" id="Phobius"/>
    </source>
</evidence>
<dbReference type="Proteomes" id="UP000259364">
    <property type="component" value="Unassembled WGS sequence"/>
</dbReference>
<dbReference type="Proteomes" id="UP000283322">
    <property type="component" value="Unassembled WGS sequence"/>
</dbReference>
<dbReference type="Proteomes" id="UP000439817">
    <property type="component" value="Chromosome"/>
</dbReference>
<gene>
    <name evidence="8" type="ORF">BL124_00000855</name>
    <name evidence="7" type="ORF">DM078_29750</name>
    <name evidence="13" type="ORF">E1814_28900</name>
    <name evidence="9" type="ORF">EAO17_16890</name>
    <name evidence="14" type="ORF">FXN67_30020</name>
    <name evidence="5" type="ORF">GJJ08_023865</name>
    <name evidence="4" type="ORF">GNF00_28115</name>
    <name evidence="3" type="ORF">IE988_06165</name>
    <name evidence="2" type="ORF">IE991_04290</name>
    <name evidence="6" type="ORF">JMZ77_23525</name>
    <name evidence="12" type="ORF">SAMEA3499874_03518</name>
    <name evidence="10" type="ORF">SAMEA3649591_03004</name>
    <name evidence="11" type="ORF">SAMEA3720909_05256</name>
</gene>
<evidence type="ECO:0000313" key="9">
    <source>
        <dbReference type="EMBL" id="RRF07762.1"/>
    </source>
</evidence>
<evidence type="ECO:0000313" key="15">
    <source>
        <dbReference type="Proteomes" id="UP000257587"/>
    </source>
</evidence>
<evidence type="ECO:0000313" key="19">
    <source>
        <dbReference type="Proteomes" id="UP000283322"/>
    </source>
</evidence>
<dbReference type="EMBL" id="JACXTI010000002">
    <property type="protein sequence ID" value="MBD3700673.1"/>
    <property type="molecule type" value="Genomic_DNA"/>
</dbReference>
<evidence type="ECO:0000313" key="23">
    <source>
        <dbReference type="Proteomes" id="UP000485085"/>
    </source>
</evidence>
<reference evidence="5 22" key="10">
    <citation type="journal article" date="2020" name="Antibiotics">
        <title>Molecular Typing, Characterization of Antimicrobial Resistance, Virulence Profiling and Analysis of Whole-Genome Sequence of Clinical Klebsiella pneumoniae Isolates.</title>
        <authorList>
            <person name="Shelenkov A."/>
            <person name="Mikhaylova Y."/>
            <person name="Yanushevich Y."/>
            <person name="Samoilov A."/>
            <person name="Petrova L."/>
            <person name="Fomina V."/>
            <person name="Gusarov V."/>
            <person name="Zamyatin M."/>
            <person name="Shagin D."/>
            <person name="Akimkin V."/>
        </authorList>
    </citation>
    <scope>NUCLEOTIDE SEQUENCE [LARGE SCALE GENOMIC DNA]</scope>
    <source>
        <strain evidence="5 22">CriePir120</strain>
    </source>
</reference>
<evidence type="ECO:0000313" key="13">
    <source>
        <dbReference type="EMBL" id="TDJ91295.1"/>
    </source>
</evidence>
<reference evidence="4 23" key="9">
    <citation type="submission" date="2019-11" db="EMBL/GenBank/DDBJ databases">
        <title>Emergence of a novel subclone of carbapenem-resistant Klebsiella pneumoniae ST11 with enhanced virulence and transmissibility: a molecular epidemiological, clinical, genomic study.</title>
        <authorList>
            <person name="Zhou K."/>
        </authorList>
    </citation>
    <scope>NUCLEOTIDE SEQUENCE [LARGE SCALE GENOMIC DNA]</scope>
    <source>
        <strain evidence="4 23">KP_38044</strain>
    </source>
</reference>
<reference evidence="7" key="1">
    <citation type="submission" date="2018-07" db="EMBL/GenBank/DDBJ databases">
        <authorList>
            <person name="Martins R.C."/>
            <person name="Perdigao-Neto L.V."/>
            <person name="Costa S.F."/>
            <person name="Levin A.S.S."/>
        </authorList>
    </citation>
    <scope>NUCLEOTIDE SEQUENCE</scope>
    <source>
        <strain evidence="7">BC_5001</strain>
    </source>
</reference>
<reference evidence="2" key="11">
    <citation type="submission" date="2020-07" db="EMBL/GenBank/DDBJ databases">
        <title>Clinical and genomic characterization of carbapenemase-producing Enterobacterales causing secondary infections during the COVID-19 crisis at a New York City hospital.</title>
        <authorList>
            <person name="Gomez-Simmonds A."/>
            <person name="Annavajhala M.K."/>
            <person name="Uhlemann A.-C."/>
        </authorList>
    </citation>
    <scope>NUCLEOTIDE SEQUENCE</scope>
    <source>
        <strain evidence="3">NK1594</strain>
        <strain evidence="2">NK1597</strain>
    </source>
</reference>
<dbReference type="Proteomes" id="UP000485085">
    <property type="component" value="Unassembled WGS sequence"/>
</dbReference>
<reference evidence="14 21" key="8">
    <citation type="submission" date="2019-08" db="EMBL/GenBank/DDBJ databases">
        <title>Phenotypic and genetic characterization of extended-spectrum b-lactamase-producing hypermucoviscous Klebsiella pneumoniae from Chile.</title>
        <authorList>
            <person name="Morales-Leon F."/>
            <person name="Caro C."/>
            <person name="Opazo-Capurro A."/>
            <person name="Lincopan N."/>
            <person name="Dominguez-Yevenes M."/>
            <person name="Lima C."/>
            <person name="Bello-Toledo H."/>
            <person name="Gonzalez-Rocha G."/>
        </authorList>
    </citation>
    <scope>NUCLEOTIDE SEQUENCE [LARGE SCALE GENOMIC DNA]</scope>
    <source>
        <strain evidence="14 21">UCO-494</strain>
    </source>
</reference>
<evidence type="ECO:0000313" key="3">
    <source>
        <dbReference type="EMBL" id="MBD3719671.1"/>
    </source>
</evidence>
<evidence type="ECO:0000313" key="16">
    <source>
        <dbReference type="Proteomes" id="UP000258905"/>
    </source>
</evidence>
<dbReference type="RefSeq" id="WP_004152200.1">
    <property type="nucleotide sequence ID" value="NZ_AP023453.1"/>
</dbReference>
<evidence type="ECO:0000313" key="24">
    <source>
        <dbReference type="Proteomes" id="UP000595568"/>
    </source>
</evidence>
<dbReference type="Proteomes" id="UP000257587">
    <property type="component" value="Unassembled WGS sequence"/>
</dbReference>
<reference evidence="8 19" key="5">
    <citation type="submission" date="2018-10" db="EMBL/GenBank/DDBJ databases">
        <authorList>
            <person name="Vanduin D."/>
            <person name="Fouts D."/>
            <person name="Wright M."/>
            <person name="Sutton G."/>
            <person name="Nguyen K."/>
            <person name="Kreiswirth B."/>
            <person name="Chen L."/>
            <person name="Rojas L."/>
            <person name="Hujer A."/>
            <person name="Hujer K."/>
            <person name="Bonomo R."/>
            <person name="Adams M."/>
        </authorList>
    </citation>
    <scope>NUCLEOTIDE SEQUENCE [LARGE SCALE GENOMIC DNA]</scope>
    <source>
        <strain evidence="8 19">CRK0165</strain>
    </source>
</reference>
<evidence type="ECO:0000313" key="17">
    <source>
        <dbReference type="Proteomes" id="UP000259364"/>
    </source>
</evidence>
<feature type="transmembrane region" description="Helical" evidence="1">
    <location>
        <begin position="12"/>
        <end position="32"/>
    </location>
</feature>
<sequence length="178" mass="20387">MLKAIVGIFKYTWIYLAIFCISLIIISPSNINYVYNDFANYCTLLVSVSGMVFTIMGIWLAFLYPNALQRIVNPKTIETVDFTEQLEDTRRLEAIVGSVLKSSFVMITLLVVYLVKLVFFKSHLYLESQEVIKNTSLALIIAISYMQIEAVVSVILANVMFINDLHNKREQRDIDDQV</sequence>